<dbReference type="Gene3D" id="2.40.30.10">
    <property type="entry name" value="Translation factors"/>
    <property type="match status" value="1"/>
</dbReference>
<feature type="binding site" description="axial binding residue" evidence="13">
    <location>
        <position position="373"/>
    </location>
    <ligand>
        <name>heme b</name>
        <dbReference type="ChEBI" id="CHEBI:60344"/>
    </ligand>
    <ligandPart>
        <name>Fe</name>
        <dbReference type="ChEBI" id="CHEBI:18248"/>
    </ligandPart>
</feature>
<sequence>MQPSAVRTKGSNHFIFLKGSSLDFKKASRSKGSITSDIANLNKKLRSKTFSNMMKKLSRPIFKTRSNMPEMLEPSMSRKASHHWPGAESRLLSPVGKTAQGYPIYNIEEKDACRTSKLTPFGQICADRFSRRATEMSFVLFPSTPPQRASTLKISDAGHSASVDRQMSTSVDMRVTWGADLQFSCGTDKMISSYIDKRFSALNERRITNFYGRKKLLTNQEKGSLMTFDSYRPGESLSNASFGEHVITFPVFRSAVYTGKPVKLKNYLDDTTYVDTLHSDAFSELKCDSHLCMSAVKSEVVTPDAERRIEDTITHAMNFLDQFYTSIKKLNSPEHKARAQEVQLSIKKSGTYDLTRYELIFGAKMAWRNAHRCIGRINWAKLQVFDARGCTTPKEMFEVLCQHIRYSTNNGNIRCAMTVFYQHIDKREDYRIWNSYLISYAAYILEDGTLMGDPKNLEFTEECVKLGWQPTFGNFDLLPIVVSVPGHDPAWFPLPEDLVLQVMITHPEFRWFSDLELQWFALPVLGGLKLDCGGLNFTACAFSGWHLGTQVASRCFCDHNRYNIIPLVASKMSFSKMPLLALDRVVLEVNVAVLYSFLKANVTIVDHHGASNAFLYHLDNEYKVRGGCPAHWPSIVPPLTSSLLGVFHQEMLMYWLKPSFEYQEAAWVGYQWKSPGFSDGSVSSASLKKKQDNSKCMVLSLRLLPETFSSKINCVILFATETGRSEIFSNILRKIFQCAFQVEVLPMSRYYLEILAHESLVLIVTDTYGNGEPPYNGQEFAKSLFEKRGYEIIGNSFLTPIKSYRTYVQLSSIKDRNNLEVKNLFETGDFLQNVRYSIFSLVSEHYRHIGAFGKYLNNIFQELGASIIYPIELGNVHFGLESSFYKWADGVYKTSCEHFNIVNDRVQEVGKIISIEEHRWNPLICRLRPVPTETDRDLCKKLGHIHSKRVKPGILTERTLLQARCSTRQTLLLKINTQNAEELGYAPGDLVGIFPTNSVALVEGVLRKLENTPQPDQVIQVEFLDTECQGEIKKWIPYKKLPPCSLHFALSYFIDLVTPPSQSLLQQLSKLANIGNDKEKLELLAKNLDAYEDWKSSHVPNFLEVLNLFPSLKVPAAMVLAELPILHERYYCVSSDPLMQVGELHLTVAVLKYRNSAGNLREGVCSGWMSSCDIGTMMPCVIRKNPNFYLPTNKSLPILMIASGKGIAPFRSFWQHRTIEQEHYTKSAEDEREILGDMFLFFGCKSSALDNIYGKELKNMEKAGILSYYLAFSKELNLPKLYVQDLLRRRSAQVMDIVINKEGHIYVSGDVAKVNEITNALEELLVVDGLMSPDEAAKYIWLLKDSGAFHEIIYGYDVKTSEVDQPMSPIESSSGIATLENLNKAKKCCPCSVL</sequence>
<keyword evidence="6 12" id="KW-0479">Metal-binding</keyword>
<dbReference type="Gene3D" id="3.90.340.10">
    <property type="entry name" value="Nitric Oxide Synthase, Chain A, domain 1"/>
    <property type="match status" value="1"/>
</dbReference>
<dbReference type="FunFam" id="1.20.990.10:FF:000002">
    <property type="entry name" value="Nitric oxide synthase"/>
    <property type="match status" value="1"/>
</dbReference>
<dbReference type="InterPro" id="IPR017927">
    <property type="entry name" value="FAD-bd_FR_type"/>
</dbReference>
<dbReference type="GO" id="GO:0005516">
    <property type="term" value="F:calmodulin binding"/>
    <property type="evidence" value="ECO:0007669"/>
    <property type="project" value="UniProtKB-KW"/>
</dbReference>
<dbReference type="PROSITE" id="PS50902">
    <property type="entry name" value="FLAVODOXIN_LIKE"/>
    <property type="match status" value="1"/>
</dbReference>
<dbReference type="OrthoDB" id="1688044at2759"/>
<feature type="domain" description="FAD-binding FR-type" evidence="15">
    <location>
        <begin position="948"/>
        <end position="1191"/>
    </location>
</feature>
<name>A0A9W2YIP3_BIOGL</name>
<evidence type="ECO:0000256" key="3">
    <source>
        <dbReference type="ARBA" id="ARBA00022617"/>
    </source>
</evidence>
<keyword evidence="7 12" id="KW-0274">FAD</keyword>
<dbReference type="InterPro" id="IPR029039">
    <property type="entry name" value="Flavoprotein-like_sf"/>
</dbReference>
<evidence type="ECO:0000259" key="15">
    <source>
        <dbReference type="PROSITE" id="PS51384"/>
    </source>
</evidence>
<evidence type="ECO:0000256" key="9">
    <source>
        <dbReference type="ARBA" id="ARBA00022860"/>
    </source>
</evidence>
<dbReference type="Pfam" id="PF00258">
    <property type="entry name" value="Flavodoxin_1"/>
    <property type="match status" value="1"/>
</dbReference>
<evidence type="ECO:0000256" key="2">
    <source>
        <dbReference type="ARBA" id="ARBA00006267"/>
    </source>
</evidence>
<accession>A0A9W2YIP3</accession>
<evidence type="ECO:0000313" key="16">
    <source>
        <dbReference type="Proteomes" id="UP001165740"/>
    </source>
</evidence>
<dbReference type="InterPro" id="IPR039261">
    <property type="entry name" value="FNR_nucleotide-bd"/>
</dbReference>
<dbReference type="GeneID" id="106050309"/>
<comment type="catalytic activity">
    <reaction evidence="12">
        <text>2 L-arginine + 3 NADPH + 4 O2 + H(+) = 2 L-citrulline + 2 nitric oxide + 3 NADP(+) + 4 H2O</text>
        <dbReference type="Rhea" id="RHEA:19897"/>
        <dbReference type="ChEBI" id="CHEBI:15377"/>
        <dbReference type="ChEBI" id="CHEBI:15378"/>
        <dbReference type="ChEBI" id="CHEBI:15379"/>
        <dbReference type="ChEBI" id="CHEBI:16480"/>
        <dbReference type="ChEBI" id="CHEBI:32682"/>
        <dbReference type="ChEBI" id="CHEBI:57743"/>
        <dbReference type="ChEBI" id="CHEBI:57783"/>
        <dbReference type="ChEBI" id="CHEBI:58349"/>
        <dbReference type="EC" id="1.14.13.39"/>
    </reaction>
</comment>
<dbReference type="GO" id="GO:0006809">
    <property type="term" value="P:nitric oxide biosynthetic process"/>
    <property type="evidence" value="ECO:0007669"/>
    <property type="project" value="InterPro"/>
</dbReference>
<dbReference type="GO" id="GO:0050661">
    <property type="term" value="F:NADP binding"/>
    <property type="evidence" value="ECO:0007669"/>
    <property type="project" value="InterPro"/>
</dbReference>
<evidence type="ECO:0000256" key="11">
    <source>
        <dbReference type="ARBA" id="ARBA00023004"/>
    </source>
</evidence>
<dbReference type="InterPro" id="IPR044943">
    <property type="entry name" value="NOS_dom_1"/>
</dbReference>
<evidence type="ECO:0000256" key="13">
    <source>
        <dbReference type="PIRSR" id="PIRSR000333-1"/>
    </source>
</evidence>
<dbReference type="PANTHER" id="PTHR43410:SF1">
    <property type="entry name" value="NITRIC OXIDE SYNTHASE"/>
    <property type="match status" value="1"/>
</dbReference>
<dbReference type="InterPro" id="IPR036119">
    <property type="entry name" value="NOS_N_sf"/>
</dbReference>
<evidence type="ECO:0000256" key="5">
    <source>
        <dbReference type="ARBA" id="ARBA00022643"/>
    </source>
</evidence>
<evidence type="ECO:0000256" key="10">
    <source>
        <dbReference type="ARBA" id="ARBA00023002"/>
    </source>
</evidence>
<dbReference type="PROSITE" id="PS51384">
    <property type="entry name" value="FAD_FR"/>
    <property type="match status" value="1"/>
</dbReference>
<dbReference type="PRINTS" id="PR00369">
    <property type="entry name" value="FLAVODOXIN"/>
</dbReference>
<dbReference type="InterPro" id="IPR004030">
    <property type="entry name" value="NOS_N"/>
</dbReference>
<dbReference type="InterPro" id="IPR001433">
    <property type="entry name" value="OxRdtase_FAD/NAD-bd"/>
</dbReference>
<dbReference type="SUPFAM" id="SSF52343">
    <property type="entry name" value="Ferredoxin reductase-like, C-terminal NADP-linked domain"/>
    <property type="match status" value="1"/>
</dbReference>
<feature type="domain" description="Flavodoxin-like" evidence="14">
    <location>
        <begin position="714"/>
        <end position="892"/>
    </location>
</feature>
<dbReference type="Gene3D" id="3.90.1230.10">
    <property type="entry name" value="Nitric Oxide Synthase, Chain A, domain 3"/>
    <property type="match status" value="1"/>
</dbReference>
<dbReference type="SUPFAM" id="SSF63380">
    <property type="entry name" value="Riboflavin synthase domain-like"/>
    <property type="match status" value="1"/>
</dbReference>
<keyword evidence="10 12" id="KW-0560">Oxidoreductase</keyword>
<evidence type="ECO:0000256" key="6">
    <source>
        <dbReference type="ARBA" id="ARBA00022723"/>
    </source>
</evidence>
<proteinExistence type="inferred from homology"/>
<dbReference type="GO" id="GO:0020037">
    <property type="term" value="F:heme binding"/>
    <property type="evidence" value="ECO:0007669"/>
    <property type="project" value="InterPro"/>
</dbReference>
<dbReference type="RefSeq" id="XP_055862594.1">
    <property type="nucleotide sequence ID" value="XM_056006619.1"/>
</dbReference>
<comment type="cofactor">
    <cofactor evidence="1 12">
        <name>heme b</name>
        <dbReference type="ChEBI" id="CHEBI:60344"/>
    </cofactor>
</comment>
<keyword evidence="11 12" id="KW-0408">Iron</keyword>
<evidence type="ECO:0000259" key="14">
    <source>
        <dbReference type="PROSITE" id="PS50902"/>
    </source>
</evidence>
<dbReference type="InterPro" id="IPR050607">
    <property type="entry name" value="NOS"/>
</dbReference>
<keyword evidence="4" id="KW-0285">Flavoprotein</keyword>
<dbReference type="GO" id="GO:0010181">
    <property type="term" value="F:FMN binding"/>
    <property type="evidence" value="ECO:0007669"/>
    <property type="project" value="InterPro"/>
</dbReference>
<evidence type="ECO:0000256" key="7">
    <source>
        <dbReference type="ARBA" id="ARBA00022827"/>
    </source>
</evidence>
<dbReference type="SUPFAM" id="SSF52218">
    <property type="entry name" value="Flavoproteins"/>
    <property type="match status" value="1"/>
</dbReference>
<dbReference type="InterPro" id="IPR001709">
    <property type="entry name" value="Flavoprot_Pyr_Nucl_cyt_Rdtase"/>
</dbReference>
<dbReference type="PANTHER" id="PTHR43410">
    <property type="entry name" value="NITRIC OXIDE SYNTHASE OXYGENASE"/>
    <property type="match status" value="1"/>
</dbReference>
<keyword evidence="16" id="KW-1185">Reference proteome</keyword>
<keyword evidence="3 12" id="KW-0349">Heme</keyword>
<dbReference type="GO" id="GO:0050660">
    <property type="term" value="F:flavin adenine dinucleotide binding"/>
    <property type="evidence" value="ECO:0007669"/>
    <property type="project" value="InterPro"/>
</dbReference>
<evidence type="ECO:0000256" key="1">
    <source>
        <dbReference type="ARBA" id="ARBA00001970"/>
    </source>
</evidence>
<evidence type="ECO:0000256" key="4">
    <source>
        <dbReference type="ARBA" id="ARBA00022630"/>
    </source>
</evidence>
<dbReference type="PROSITE" id="PS60001">
    <property type="entry name" value="NOS"/>
    <property type="match status" value="1"/>
</dbReference>
<dbReference type="InterPro" id="IPR012144">
    <property type="entry name" value="NOS_euk"/>
</dbReference>
<keyword evidence="9 12" id="KW-0112">Calmodulin-binding</keyword>
<dbReference type="InterPro" id="IPR044944">
    <property type="entry name" value="NOS_dom_3"/>
</dbReference>
<dbReference type="Gene3D" id="1.20.990.10">
    <property type="entry name" value="NADPH-cytochrome p450 Reductase, Chain A, domain 3"/>
    <property type="match status" value="1"/>
</dbReference>
<dbReference type="PRINTS" id="PR00371">
    <property type="entry name" value="FPNCR"/>
</dbReference>
<dbReference type="Gene3D" id="3.40.50.360">
    <property type="match status" value="1"/>
</dbReference>
<dbReference type="Proteomes" id="UP001165740">
    <property type="component" value="Chromosome 12"/>
</dbReference>
<keyword evidence="5 12" id="KW-0288">FMN</keyword>
<comment type="function">
    <text evidence="12">Produces nitric oxide (NO) which is a messenger molecule with diverse functions.</text>
</comment>
<dbReference type="GO" id="GO:0004517">
    <property type="term" value="F:nitric-oxide synthase activity"/>
    <property type="evidence" value="ECO:0007669"/>
    <property type="project" value="UniProtKB-EC"/>
</dbReference>
<dbReference type="Gene3D" id="3.40.50.80">
    <property type="entry name" value="Nucleotide-binding domain of ferredoxin-NADP reductase (FNR) module"/>
    <property type="match status" value="1"/>
</dbReference>
<dbReference type="Pfam" id="PF00175">
    <property type="entry name" value="NAD_binding_1"/>
    <property type="match status" value="1"/>
</dbReference>
<dbReference type="PIRSF" id="PIRSF000333">
    <property type="entry name" value="NOS"/>
    <property type="match status" value="1"/>
</dbReference>
<dbReference type="Gene3D" id="3.90.440.10">
    <property type="entry name" value="Nitric Oxide Synthase,Heme Domain,Chain A domain 2"/>
    <property type="match status" value="1"/>
</dbReference>
<comment type="similarity">
    <text evidence="2 12">Belongs to the NOS family.</text>
</comment>
<evidence type="ECO:0000256" key="12">
    <source>
        <dbReference type="PIRNR" id="PIRNR000333"/>
    </source>
</evidence>
<dbReference type="Pfam" id="PF00667">
    <property type="entry name" value="FAD_binding_1"/>
    <property type="match status" value="1"/>
</dbReference>
<dbReference type="GO" id="GO:0046872">
    <property type="term" value="F:metal ion binding"/>
    <property type="evidence" value="ECO:0007669"/>
    <property type="project" value="UniProtKB-KW"/>
</dbReference>
<dbReference type="SUPFAM" id="SSF56512">
    <property type="entry name" value="Nitric oxide (NO) synthase oxygenase domain"/>
    <property type="match status" value="1"/>
</dbReference>
<dbReference type="InterPro" id="IPR001094">
    <property type="entry name" value="Flavdoxin-like"/>
</dbReference>
<dbReference type="InterPro" id="IPR017938">
    <property type="entry name" value="Riboflavin_synthase-like_b-brl"/>
</dbReference>
<dbReference type="InterPro" id="IPR023173">
    <property type="entry name" value="NADPH_Cyt_P450_Rdtase_alpha"/>
</dbReference>
<dbReference type="Pfam" id="PF02898">
    <property type="entry name" value="NO_synthase"/>
    <property type="match status" value="1"/>
</dbReference>
<comment type="cofactor">
    <cofactor evidence="12">
        <name>FAD</name>
        <dbReference type="ChEBI" id="CHEBI:57692"/>
    </cofactor>
    <text evidence="12">Binds 1 FAD.</text>
</comment>
<evidence type="ECO:0000313" key="17">
    <source>
        <dbReference type="RefSeq" id="XP_055862594.1"/>
    </source>
</evidence>
<keyword evidence="8 12" id="KW-0521">NADP</keyword>
<evidence type="ECO:0000256" key="8">
    <source>
        <dbReference type="ARBA" id="ARBA00022857"/>
    </source>
</evidence>
<dbReference type="InterPro" id="IPR008254">
    <property type="entry name" value="Flavodoxin/NO_synth"/>
</dbReference>
<organism evidence="16 17">
    <name type="scientific">Biomphalaria glabrata</name>
    <name type="common">Bloodfluke planorb</name>
    <name type="synonym">Freshwater snail</name>
    <dbReference type="NCBI Taxonomy" id="6526"/>
    <lineage>
        <taxon>Eukaryota</taxon>
        <taxon>Metazoa</taxon>
        <taxon>Spiralia</taxon>
        <taxon>Lophotrochozoa</taxon>
        <taxon>Mollusca</taxon>
        <taxon>Gastropoda</taxon>
        <taxon>Heterobranchia</taxon>
        <taxon>Euthyneura</taxon>
        <taxon>Panpulmonata</taxon>
        <taxon>Hygrophila</taxon>
        <taxon>Lymnaeoidea</taxon>
        <taxon>Planorbidae</taxon>
        <taxon>Biomphalaria</taxon>
    </lineage>
</organism>
<dbReference type="InterPro" id="IPR044940">
    <property type="entry name" value="NOS_dom_2"/>
</dbReference>
<protein>
    <recommendedName>
        <fullName evidence="12">Nitric oxide synthase</fullName>
        <ecNumber evidence="12">1.14.13.39</ecNumber>
    </recommendedName>
</protein>
<reference evidence="17" key="1">
    <citation type="submission" date="2025-08" db="UniProtKB">
        <authorList>
            <consortium name="RefSeq"/>
        </authorList>
    </citation>
    <scope>IDENTIFICATION</scope>
</reference>
<gene>
    <name evidence="17" type="primary">LOC106050309</name>
</gene>
<comment type="cofactor">
    <cofactor evidence="12">
        <name>FMN</name>
        <dbReference type="ChEBI" id="CHEBI:58210"/>
    </cofactor>
    <text evidence="12">Binds 1 FMN.</text>
</comment>
<dbReference type="EC" id="1.14.13.39" evidence="12"/>
<dbReference type="InterPro" id="IPR003097">
    <property type="entry name" value="CysJ-like_FAD-binding"/>
</dbReference>